<comment type="caution">
    <text evidence="2">The sequence shown here is derived from an EMBL/GenBank/DDBJ whole genome shotgun (WGS) entry which is preliminary data.</text>
</comment>
<evidence type="ECO:0000313" key="2">
    <source>
        <dbReference type="EMBL" id="KAF4705180.1"/>
    </source>
</evidence>
<protein>
    <submittedName>
        <fullName evidence="2">Uncharacterized protein</fullName>
    </submittedName>
</protein>
<evidence type="ECO:0000256" key="1">
    <source>
        <dbReference type="SAM" id="MobiDB-lite"/>
    </source>
</evidence>
<dbReference type="AlphaFoldDB" id="A0A7J6QC51"/>
<sequence length="105" mass="10898">MVAIPPRPSQIPVPSSVGAVPEMPSPQVAAESLPPLPQVIPPAMSVLPGARASRDIDPLPTVPPRPQYSPPVDRIGDSDASRGAARPPRRVYPADRGKLGSSAGR</sequence>
<dbReference type="EMBL" id="JABANM010031086">
    <property type="protein sequence ID" value="KAF4705180.1"/>
    <property type="molecule type" value="Genomic_DNA"/>
</dbReference>
<dbReference type="Proteomes" id="UP000574390">
    <property type="component" value="Unassembled WGS sequence"/>
</dbReference>
<gene>
    <name evidence="2" type="ORF">FOZ62_021783</name>
</gene>
<organism evidence="2 3">
    <name type="scientific">Perkinsus olseni</name>
    <name type="common">Perkinsus atlanticus</name>
    <dbReference type="NCBI Taxonomy" id="32597"/>
    <lineage>
        <taxon>Eukaryota</taxon>
        <taxon>Sar</taxon>
        <taxon>Alveolata</taxon>
        <taxon>Perkinsozoa</taxon>
        <taxon>Perkinsea</taxon>
        <taxon>Perkinsida</taxon>
        <taxon>Perkinsidae</taxon>
        <taxon>Perkinsus</taxon>
    </lineage>
</organism>
<feature type="region of interest" description="Disordered" evidence="1">
    <location>
        <begin position="1"/>
        <end position="105"/>
    </location>
</feature>
<feature type="non-terminal residue" evidence="2">
    <location>
        <position position="105"/>
    </location>
</feature>
<evidence type="ECO:0000313" key="3">
    <source>
        <dbReference type="Proteomes" id="UP000574390"/>
    </source>
</evidence>
<proteinExistence type="predicted"/>
<reference evidence="2 3" key="1">
    <citation type="submission" date="2020-04" db="EMBL/GenBank/DDBJ databases">
        <title>Perkinsus olseni comparative genomics.</title>
        <authorList>
            <person name="Bogema D.R."/>
        </authorList>
    </citation>
    <scope>NUCLEOTIDE SEQUENCE [LARGE SCALE GENOMIC DNA]</scope>
    <source>
        <strain evidence="2">ATCC PRA-205</strain>
    </source>
</reference>
<feature type="compositionally biased region" description="Pro residues" evidence="1">
    <location>
        <begin position="60"/>
        <end position="69"/>
    </location>
</feature>
<accession>A0A7J6QC51</accession>
<feature type="compositionally biased region" description="Pro residues" evidence="1">
    <location>
        <begin position="1"/>
        <end position="11"/>
    </location>
</feature>
<name>A0A7J6QC51_PEROL</name>